<comment type="caution">
    <text evidence="1">The sequence shown here is derived from an EMBL/GenBank/DDBJ whole genome shotgun (WGS) entry which is preliminary data.</text>
</comment>
<evidence type="ECO:0000313" key="2">
    <source>
        <dbReference type="Proteomes" id="UP000287651"/>
    </source>
</evidence>
<protein>
    <submittedName>
        <fullName evidence="1">Uncharacterized protein</fullName>
    </submittedName>
</protein>
<accession>A0A427APF7</accession>
<dbReference type="EMBL" id="AMZH03001760">
    <property type="protein sequence ID" value="RRT78110.1"/>
    <property type="molecule type" value="Genomic_DNA"/>
</dbReference>
<reference evidence="1 2" key="1">
    <citation type="journal article" date="2014" name="Agronomy (Basel)">
        <title>A Draft Genome Sequence for Ensete ventricosum, the Drought-Tolerant Tree Against Hunger.</title>
        <authorList>
            <person name="Harrison J."/>
            <person name="Moore K.A."/>
            <person name="Paszkiewicz K."/>
            <person name="Jones T."/>
            <person name="Grant M."/>
            <person name="Ambacheew D."/>
            <person name="Muzemil S."/>
            <person name="Studholme D.J."/>
        </authorList>
    </citation>
    <scope>NUCLEOTIDE SEQUENCE [LARGE SCALE GENOMIC DNA]</scope>
</reference>
<sequence>MSSPPSLLSPECPRACFSRLDYVADTISAAVCLRCRSLQLAVVTAAACRRRCRCYSSRDQVSSSRFYY</sequence>
<evidence type="ECO:0000313" key="1">
    <source>
        <dbReference type="EMBL" id="RRT78110.1"/>
    </source>
</evidence>
<dbReference type="AlphaFoldDB" id="A0A427APF7"/>
<dbReference type="Proteomes" id="UP000287651">
    <property type="component" value="Unassembled WGS sequence"/>
</dbReference>
<proteinExistence type="predicted"/>
<organism evidence="1 2">
    <name type="scientific">Ensete ventricosum</name>
    <name type="common">Abyssinian banana</name>
    <name type="synonym">Musa ensete</name>
    <dbReference type="NCBI Taxonomy" id="4639"/>
    <lineage>
        <taxon>Eukaryota</taxon>
        <taxon>Viridiplantae</taxon>
        <taxon>Streptophyta</taxon>
        <taxon>Embryophyta</taxon>
        <taxon>Tracheophyta</taxon>
        <taxon>Spermatophyta</taxon>
        <taxon>Magnoliopsida</taxon>
        <taxon>Liliopsida</taxon>
        <taxon>Zingiberales</taxon>
        <taxon>Musaceae</taxon>
        <taxon>Ensete</taxon>
    </lineage>
</organism>
<gene>
    <name evidence="1" type="ORF">B296_00025915</name>
</gene>
<name>A0A427APF7_ENSVE</name>